<dbReference type="GO" id="GO:0045869">
    <property type="term" value="P:negative regulation of single stranded viral RNA replication via double stranded DNA intermediate"/>
    <property type="evidence" value="ECO:0007669"/>
    <property type="project" value="TreeGrafter"/>
</dbReference>
<dbReference type="PANTHER" id="PTHR13857">
    <property type="entry name" value="MRNA EDITING ENZYME"/>
    <property type="match status" value="1"/>
</dbReference>
<accession>A0A811ZGY1</accession>
<organism evidence="6 7">
    <name type="scientific">Nyctereutes procyonoides</name>
    <name type="common">Raccoon dog</name>
    <name type="synonym">Canis procyonoides</name>
    <dbReference type="NCBI Taxonomy" id="34880"/>
    <lineage>
        <taxon>Eukaryota</taxon>
        <taxon>Metazoa</taxon>
        <taxon>Chordata</taxon>
        <taxon>Craniata</taxon>
        <taxon>Vertebrata</taxon>
        <taxon>Euteleostomi</taxon>
        <taxon>Mammalia</taxon>
        <taxon>Eutheria</taxon>
        <taxon>Laurasiatheria</taxon>
        <taxon>Carnivora</taxon>
        <taxon>Caniformia</taxon>
        <taxon>Canidae</taxon>
        <taxon>Nyctereutes</taxon>
    </lineage>
</organism>
<dbReference type="GO" id="GO:0005634">
    <property type="term" value="C:nucleus"/>
    <property type="evidence" value="ECO:0007669"/>
    <property type="project" value="TreeGrafter"/>
</dbReference>
<dbReference type="GO" id="GO:0004126">
    <property type="term" value="F:cytidine deaminase activity"/>
    <property type="evidence" value="ECO:0007669"/>
    <property type="project" value="TreeGrafter"/>
</dbReference>
<comment type="subcellular location">
    <subcellularLocation>
        <location evidence="1">Cytoplasm</location>
    </subcellularLocation>
</comment>
<keyword evidence="3" id="KW-0479">Metal-binding</keyword>
<evidence type="ECO:0000256" key="4">
    <source>
        <dbReference type="ARBA" id="ARBA00022801"/>
    </source>
</evidence>
<reference evidence="6" key="1">
    <citation type="submission" date="2020-12" db="EMBL/GenBank/DDBJ databases">
        <authorList>
            <consortium name="Molecular Ecology Group"/>
        </authorList>
    </citation>
    <scope>NUCLEOTIDE SEQUENCE</scope>
    <source>
        <strain evidence="6">TBG_1078</strain>
    </source>
</reference>
<dbReference type="AlphaFoldDB" id="A0A811ZGY1"/>
<keyword evidence="5" id="KW-0862">Zinc</keyword>
<dbReference type="GO" id="GO:0000932">
    <property type="term" value="C:P-body"/>
    <property type="evidence" value="ECO:0007669"/>
    <property type="project" value="TreeGrafter"/>
</dbReference>
<sequence>MNPLQEETFYQQFSNKLQVTKPYYRRRTYLYNPHISLRLFASLLYFHWHLKHKGMLRHLQTSRIPMAIMSHLESEDCWEKFLKQYSESIGLWLQRILQPLNSLENDFGNLRL</sequence>
<evidence type="ECO:0000313" key="7">
    <source>
        <dbReference type="Proteomes" id="UP000645828"/>
    </source>
</evidence>
<proteinExistence type="predicted"/>
<comment type="caution">
    <text evidence="6">The sequence shown here is derived from an EMBL/GenBank/DDBJ whole genome shotgun (WGS) entry which is preliminary data.</text>
</comment>
<keyword evidence="7" id="KW-1185">Reference proteome</keyword>
<dbReference type="GO" id="GO:0016554">
    <property type="term" value="P:cytidine to uridine editing"/>
    <property type="evidence" value="ECO:0007669"/>
    <property type="project" value="TreeGrafter"/>
</dbReference>
<dbReference type="PANTHER" id="PTHR13857:SF43">
    <property type="entry name" value="DNA DC-DU-EDITING ENZYME APOBEC-3H"/>
    <property type="match status" value="1"/>
</dbReference>
<evidence type="ECO:0000256" key="1">
    <source>
        <dbReference type="ARBA" id="ARBA00004496"/>
    </source>
</evidence>
<dbReference type="Pfam" id="PF05240">
    <property type="entry name" value="APOBEC_C"/>
    <property type="match status" value="1"/>
</dbReference>
<dbReference type="Gene3D" id="3.40.140.10">
    <property type="entry name" value="Cytidine Deaminase, domain 2"/>
    <property type="match status" value="1"/>
</dbReference>
<dbReference type="InterPro" id="IPR050610">
    <property type="entry name" value="APOBEC_Cyt_Deaminase"/>
</dbReference>
<name>A0A811ZGY1_NYCPR</name>
<evidence type="ECO:0000256" key="2">
    <source>
        <dbReference type="ARBA" id="ARBA00022490"/>
    </source>
</evidence>
<evidence type="ECO:0000256" key="3">
    <source>
        <dbReference type="ARBA" id="ARBA00022723"/>
    </source>
</evidence>
<dbReference type="GO" id="GO:0003723">
    <property type="term" value="F:RNA binding"/>
    <property type="evidence" value="ECO:0007669"/>
    <property type="project" value="TreeGrafter"/>
</dbReference>
<evidence type="ECO:0000256" key="5">
    <source>
        <dbReference type="ARBA" id="ARBA00022833"/>
    </source>
</evidence>
<evidence type="ECO:0000313" key="6">
    <source>
        <dbReference type="EMBL" id="CAD7688087.1"/>
    </source>
</evidence>
<dbReference type="GO" id="GO:0070383">
    <property type="term" value="P:DNA cytosine deamination"/>
    <property type="evidence" value="ECO:0007669"/>
    <property type="project" value="TreeGrafter"/>
</dbReference>
<gene>
    <name evidence="6" type="ORF">NYPRO_LOCUS20881</name>
</gene>
<keyword evidence="2" id="KW-0963">Cytoplasm</keyword>
<keyword evidence="4" id="KW-0378">Hydrolase</keyword>
<dbReference type="Proteomes" id="UP000645828">
    <property type="component" value="Unassembled WGS sequence"/>
</dbReference>
<dbReference type="GO" id="GO:0051607">
    <property type="term" value="P:defense response to virus"/>
    <property type="evidence" value="ECO:0007669"/>
    <property type="project" value="TreeGrafter"/>
</dbReference>
<dbReference type="GO" id="GO:0046872">
    <property type="term" value="F:metal ion binding"/>
    <property type="evidence" value="ECO:0007669"/>
    <property type="project" value="UniProtKB-KW"/>
</dbReference>
<protein>
    <submittedName>
        <fullName evidence="6">(raccoon dog) hypothetical protein</fullName>
    </submittedName>
</protein>
<dbReference type="EMBL" id="CAJHUB010000764">
    <property type="protein sequence ID" value="CAD7688087.1"/>
    <property type="molecule type" value="Genomic_DNA"/>
</dbReference>